<sequence>MLRNSFHSLLRFGPPLPAIQPTQKQCLVIGTRMMSSSHLNRPSPPPLPRELQREFEELQRNAQMPLSSPFLSHGEAEAEMSLHPDARKPLMPDFEGDINPKTGEQGGPKREPVGKWTEDGGDWSFKGRVSDF</sequence>
<dbReference type="InterPro" id="IPR012875">
    <property type="entry name" value="SDHF4"/>
</dbReference>
<feature type="compositionally biased region" description="Basic and acidic residues" evidence="3">
    <location>
        <begin position="107"/>
        <end position="118"/>
    </location>
</feature>
<evidence type="ECO:0000313" key="5">
    <source>
        <dbReference type="Proteomes" id="UP000092154"/>
    </source>
</evidence>
<dbReference type="Proteomes" id="UP000092154">
    <property type="component" value="Unassembled WGS sequence"/>
</dbReference>
<organism evidence="4 5">
    <name type="scientific">Rhizopogon vinicolor AM-OR11-026</name>
    <dbReference type="NCBI Taxonomy" id="1314800"/>
    <lineage>
        <taxon>Eukaryota</taxon>
        <taxon>Fungi</taxon>
        <taxon>Dikarya</taxon>
        <taxon>Basidiomycota</taxon>
        <taxon>Agaricomycotina</taxon>
        <taxon>Agaricomycetes</taxon>
        <taxon>Agaricomycetidae</taxon>
        <taxon>Boletales</taxon>
        <taxon>Suillineae</taxon>
        <taxon>Rhizopogonaceae</taxon>
        <taxon>Rhizopogon</taxon>
    </lineage>
</organism>
<evidence type="ECO:0000256" key="2">
    <source>
        <dbReference type="ARBA" id="ARBA00022170"/>
    </source>
</evidence>
<proteinExistence type="inferred from homology"/>
<dbReference type="PANTHER" id="PTHR28524">
    <property type="entry name" value="SUCCINATE DEHYDROGENASE ASSEMBLY FACTOR 4, MITOCHONDRIAL"/>
    <property type="match status" value="1"/>
</dbReference>
<accession>A0A1B7N558</accession>
<dbReference type="STRING" id="1314800.A0A1B7N558"/>
<protein>
    <recommendedName>
        <fullName evidence="2">Succinate dehydrogenase assembly factor 4, mitochondrial</fullName>
    </recommendedName>
</protein>
<dbReference type="InParanoid" id="A0A1B7N558"/>
<name>A0A1B7N558_9AGAM</name>
<dbReference type="PANTHER" id="PTHR28524:SF3">
    <property type="entry name" value="SUCCINATE DEHYDROGENASE ASSEMBLY FACTOR 4, MITOCHONDRIAL"/>
    <property type="match status" value="1"/>
</dbReference>
<feature type="region of interest" description="Disordered" evidence="3">
    <location>
        <begin position="86"/>
        <end position="132"/>
    </location>
</feature>
<evidence type="ECO:0000256" key="3">
    <source>
        <dbReference type="SAM" id="MobiDB-lite"/>
    </source>
</evidence>
<reference evidence="4 5" key="1">
    <citation type="submission" date="2016-06" db="EMBL/GenBank/DDBJ databases">
        <title>Comparative genomics of the ectomycorrhizal sister species Rhizopogon vinicolor and Rhizopogon vesiculosus (Basidiomycota: Boletales) reveals a divergence of the mating type B locus.</title>
        <authorList>
            <consortium name="DOE Joint Genome Institute"/>
            <person name="Mujic A.B."/>
            <person name="Kuo A."/>
            <person name="Tritt A."/>
            <person name="Lipzen A."/>
            <person name="Chen C."/>
            <person name="Johnson J."/>
            <person name="Sharma A."/>
            <person name="Barry K."/>
            <person name="Grigoriev I.V."/>
            <person name="Spatafora J.W."/>
        </authorList>
    </citation>
    <scope>NUCLEOTIDE SEQUENCE [LARGE SCALE GENOMIC DNA]</scope>
    <source>
        <strain evidence="4 5">AM-OR11-026</strain>
    </source>
</reference>
<keyword evidence="5" id="KW-1185">Reference proteome</keyword>
<evidence type="ECO:0000256" key="1">
    <source>
        <dbReference type="ARBA" id="ARBA00005701"/>
    </source>
</evidence>
<dbReference type="AlphaFoldDB" id="A0A1B7N558"/>
<dbReference type="Pfam" id="PF07896">
    <property type="entry name" value="DUF1674"/>
    <property type="match status" value="1"/>
</dbReference>
<dbReference type="EMBL" id="KV448228">
    <property type="protein sequence ID" value="OAX39997.1"/>
    <property type="molecule type" value="Genomic_DNA"/>
</dbReference>
<dbReference type="FunCoup" id="A0A1B7N558">
    <property type="interactions" value="179"/>
</dbReference>
<gene>
    <name evidence="4" type="ORF">K503DRAFT_769015</name>
</gene>
<comment type="similarity">
    <text evidence="1">Belongs to the SDHAF4 family.</text>
</comment>
<evidence type="ECO:0000313" key="4">
    <source>
        <dbReference type="EMBL" id="OAX39997.1"/>
    </source>
</evidence>
<dbReference type="OrthoDB" id="201362at2759"/>
<dbReference type="GO" id="GO:0034553">
    <property type="term" value="P:mitochondrial respiratory chain complex II assembly"/>
    <property type="evidence" value="ECO:0007669"/>
    <property type="project" value="TreeGrafter"/>
</dbReference>
<dbReference type="GO" id="GO:0005739">
    <property type="term" value="C:mitochondrion"/>
    <property type="evidence" value="ECO:0007669"/>
    <property type="project" value="TreeGrafter"/>
</dbReference>